<dbReference type="RefSeq" id="WP_130829716.1">
    <property type="nucleotide sequence ID" value="NZ_SDIK01000002.1"/>
</dbReference>
<accession>A0A5C8GMS8</accession>
<reference evidence="4" key="1">
    <citation type="submission" date="2019-05" db="EMBL/GenBank/DDBJ databases">
        <title>Prevotella brunnea sp. nov., isolated from a wound of a patient.</title>
        <authorList>
            <person name="Buhl M."/>
        </authorList>
    </citation>
    <scope>NUCLEOTIDE SEQUENCE [LARGE SCALE GENOMIC DNA]</scope>
    <source>
        <strain evidence="4">A2672</strain>
    </source>
</reference>
<sequence length="247" mass="27857">MKRKTIISSLLLLLPLIANAQVGEYRNVLSVGGNAGFIMSQVGFDPKVPQTMKGGLTFGASFRYVCEKYFNTICSIYGEVNYVSMGWKQDIRTVKGDKVMNSNGLLEEYSRTLNYIQVPIFAHLAWGRETNGMNFFVKAGPQFGYFLTESISRNYDQPTFSNDETGRSNTVTEQEAKPIEKKFDYGIAAGLGVEWSNHRLGHFLIEGRYYYGLGNIYGNTKKDFFGKSNNNSIIVKLTYLIDLTKTK</sequence>
<dbReference type="Proteomes" id="UP000321612">
    <property type="component" value="Unassembled WGS sequence"/>
</dbReference>
<gene>
    <name evidence="3" type="ORF">ETF27_00115</name>
</gene>
<organism evidence="3 4">
    <name type="scientific">Prevotella brunnea</name>
    <dbReference type="NCBI Taxonomy" id="2508867"/>
    <lineage>
        <taxon>Bacteria</taxon>
        <taxon>Pseudomonadati</taxon>
        <taxon>Bacteroidota</taxon>
        <taxon>Bacteroidia</taxon>
        <taxon>Bacteroidales</taxon>
        <taxon>Prevotellaceae</taxon>
        <taxon>Prevotella</taxon>
    </lineage>
</organism>
<evidence type="ECO:0000259" key="2">
    <source>
        <dbReference type="Pfam" id="PF13568"/>
    </source>
</evidence>
<evidence type="ECO:0000313" key="3">
    <source>
        <dbReference type="EMBL" id="TXJ63464.1"/>
    </source>
</evidence>
<comment type="caution">
    <text evidence="3">The sequence shown here is derived from an EMBL/GenBank/DDBJ whole genome shotgun (WGS) entry which is preliminary data.</text>
</comment>
<proteinExistence type="predicted"/>
<keyword evidence="4" id="KW-1185">Reference proteome</keyword>
<protein>
    <submittedName>
        <fullName evidence="3">PorT family protein</fullName>
    </submittedName>
</protein>
<feature type="chain" id="PRO_5022790727" evidence="1">
    <location>
        <begin position="21"/>
        <end position="247"/>
    </location>
</feature>
<feature type="signal peptide" evidence="1">
    <location>
        <begin position="1"/>
        <end position="20"/>
    </location>
</feature>
<evidence type="ECO:0000256" key="1">
    <source>
        <dbReference type="SAM" id="SignalP"/>
    </source>
</evidence>
<evidence type="ECO:0000313" key="4">
    <source>
        <dbReference type="Proteomes" id="UP000321612"/>
    </source>
</evidence>
<feature type="domain" description="Outer membrane protein beta-barrel" evidence="2">
    <location>
        <begin position="20"/>
        <end position="217"/>
    </location>
</feature>
<dbReference type="EMBL" id="SDIK01000002">
    <property type="protein sequence ID" value="TXJ63464.1"/>
    <property type="molecule type" value="Genomic_DNA"/>
</dbReference>
<dbReference type="Pfam" id="PF13568">
    <property type="entry name" value="OMP_b-brl_2"/>
    <property type="match status" value="1"/>
</dbReference>
<name>A0A5C8GMS8_9BACT</name>
<keyword evidence="1" id="KW-0732">Signal</keyword>
<dbReference type="OrthoDB" id="977141at2"/>
<dbReference type="InterPro" id="IPR025665">
    <property type="entry name" value="Beta-barrel_OMP_2"/>
</dbReference>
<dbReference type="AlphaFoldDB" id="A0A5C8GMS8"/>